<dbReference type="SMART" id="SM00331">
    <property type="entry name" value="PP2C_SIG"/>
    <property type="match status" value="1"/>
</dbReference>
<dbReference type="SMART" id="SM00332">
    <property type="entry name" value="PP2Cc"/>
    <property type="match status" value="1"/>
</dbReference>
<dbReference type="PANTHER" id="PTHR13832">
    <property type="entry name" value="PROTEIN PHOSPHATASE 2C"/>
    <property type="match status" value="1"/>
</dbReference>
<proteinExistence type="predicted"/>
<dbReference type="InterPro" id="IPR001932">
    <property type="entry name" value="PPM-type_phosphatase-like_dom"/>
</dbReference>
<reference evidence="2 3" key="1">
    <citation type="submission" date="2019-03" db="EMBL/GenBank/DDBJ databases">
        <title>Genomic Encyclopedia of Type Strains, Phase III (KMG-III): the genomes of soil and plant-associated and newly described type strains.</title>
        <authorList>
            <person name="Whitman W."/>
        </authorList>
    </citation>
    <scope>NUCLEOTIDE SEQUENCE [LARGE SCALE GENOMIC DNA]</scope>
    <source>
        <strain evidence="2 3">LMG 29544</strain>
    </source>
</reference>
<dbReference type="GO" id="GO:0004722">
    <property type="term" value="F:protein serine/threonine phosphatase activity"/>
    <property type="evidence" value="ECO:0007669"/>
    <property type="project" value="InterPro"/>
</dbReference>
<dbReference type="CDD" id="cd00143">
    <property type="entry name" value="PP2Cc"/>
    <property type="match status" value="1"/>
</dbReference>
<dbReference type="OrthoDB" id="9801841at2"/>
<dbReference type="EMBL" id="SORE01000004">
    <property type="protein sequence ID" value="TDY52748.1"/>
    <property type="molecule type" value="Genomic_DNA"/>
</dbReference>
<dbReference type="InterPro" id="IPR036457">
    <property type="entry name" value="PPM-type-like_dom_sf"/>
</dbReference>
<dbReference type="Proteomes" id="UP000295509">
    <property type="component" value="Unassembled WGS sequence"/>
</dbReference>
<dbReference type="SUPFAM" id="SSF81606">
    <property type="entry name" value="PP2C-like"/>
    <property type="match status" value="1"/>
</dbReference>
<dbReference type="Gene3D" id="3.60.40.10">
    <property type="entry name" value="PPM-type phosphatase domain"/>
    <property type="match status" value="1"/>
</dbReference>
<dbReference type="PANTHER" id="PTHR13832:SF827">
    <property type="entry name" value="PROTEIN PHOSPHATASE 1L"/>
    <property type="match status" value="1"/>
</dbReference>
<dbReference type="PROSITE" id="PS51746">
    <property type="entry name" value="PPM_2"/>
    <property type="match status" value="1"/>
</dbReference>
<accession>A0A4V3HFE7</accession>
<organism evidence="2 3">
    <name type="scientific">Paraburkholderia rhizosphaerae</name>
    <dbReference type="NCBI Taxonomy" id="480658"/>
    <lineage>
        <taxon>Bacteria</taxon>
        <taxon>Pseudomonadati</taxon>
        <taxon>Pseudomonadota</taxon>
        <taxon>Betaproteobacteria</taxon>
        <taxon>Burkholderiales</taxon>
        <taxon>Burkholderiaceae</taxon>
        <taxon>Paraburkholderia</taxon>
    </lineage>
</organism>
<evidence type="ECO:0000259" key="1">
    <source>
        <dbReference type="PROSITE" id="PS51746"/>
    </source>
</evidence>
<dbReference type="AlphaFoldDB" id="A0A4V3HFE7"/>
<evidence type="ECO:0000313" key="2">
    <source>
        <dbReference type="EMBL" id="TDY52748.1"/>
    </source>
</evidence>
<dbReference type="RefSeq" id="WP_134190787.1">
    <property type="nucleotide sequence ID" value="NZ_JBHLUW010000002.1"/>
</dbReference>
<dbReference type="InterPro" id="IPR015655">
    <property type="entry name" value="PP2C"/>
</dbReference>
<feature type="domain" description="PPM-type phosphatase" evidence="1">
    <location>
        <begin position="20"/>
        <end position="250"/>
    </location>
</feature>
<dbReference type="Pfam" id="PF13672">
    <property type="entry name" value="PP2C_2"/>
    <property type="match status" value="1"/>
</dbReference>
<comment type="caution">
    <text evidence="2">The sequence shown here is derived from an EMBL/GenBank/DDBJ whole genome shotgun (WGS) entry which is preliminary data.</text>
</comment>
<gene>
    <name evidence="2" type="ORF">BX592_10430</name>
</gene>
<evidence type="ECO:0000313" key="3">
    <source>
        <dbReference type="Proteomes" id="UP000295509"/>
    </source>
</evidence>
<name>A0A4V3HFE7_9BURK</name>
<keyword evidence="3" id="KW-1185">Reference proteome</keyword>
<sequence length="253" mass="27690">MNGTKRTTQHKQDPITRCVSAGRTETGKVRRRNEDAILARDDLGLWVVADGVGGHAAGDYASALIVERLGALRRDGDVYDFIEAIEDTLQQINAELRDFALVRQVDVIASTVVILVHDRQFVLCGWVGDSRAYVYENGQLRQLTRDHVHGLKPDVTQFGAAAHGPAGAGVLTRAIGAEDQLYLDWAVAGSRAGMQFLLCSDGINKELSDDELELAYRDSGAGPHEQLTRLFTQALERAARDNLSAVIVRLDEP</sequence>
<protein>
    <submittedName>
        <fullName evidence="2">Protein phosphatase</fullName>
    </submittedName>
</protein>